<feature type="transmembrane region" description="Helical" evidence="1">
    <location>
        <begin position="45"/>
        <end position="68"/>
    </location>
</feature>
<evidence type="ECO:0000313" key="3">
    <source>
        <dbReference type="WBParaSite" id="L893_g12815.t1"/>
    </source>
</evidence>
<protein>
    <submittedName>
        <fullName evidence="3">G_PROTEIN_RECEP_F1_2 domain-containing protein</fullName>
    </submittedName>
</protein>
<keyword evidence="2" id="KW-1185">Reference proteome</keyword>
<evidence type="ECO:0000313" key="2">
    <source>
        <dbReference type="Proteomes" id="UP000095287"/>
    </source>
</evidence>
<keyword evidence="1" id="KW-0472">Membrane</keyword>
<accession>A0A1I7Y5Y0</accession>
<evidence type="ECO:0000256" key="1">
    <source>
        <dbReference type="SAM" id="Phobius"/>
    </source>
</evidence>
<name>A0A1I7Y5Y0_9BILA</name>
<keyword evidence="1" id="KW-0812">Transmembrane</keyword>
<dbReference type="AlphaFoldDB" id="A0A1I7Y5Y0"/>
<feature type="transmembrane region" description="Helical" evidence="1">
    <location>
        <begin position="210"/>
        <end position="227"/>
    </location>
</feature>
<feature type="transmembrane region" description="Helical" evidence="1">
    <location>
        <begin position="172"/>
        <end position="189"/>
    </location>
</feature>
<organism evidence="2 3">
    <name type="scientific">Steinernema glaseri</name>
    <dbReference type="NCBI Taxonomy" id="37863"/>
    <lineage>
        <taxon>Eukaryota</taxon>
        <taxon>Metazoa</taxon>
        <taxon>Ecdysozoa</taxon>
        <taxon>Nematoda</taxon>
        <taxon>Chromadorea</taxon>
        <taxon>Rhabditida</taxon>
        <taxon>Tylenchina</taxon>
        <taxon>Panagrolaimomorpha</taxon>
        <taxon>Strongyloidoidea</taxon>
        <taxon>Steinernematidae</taxon>
        <taxon>Steinernema</taxon>
    </lineage>
</organism>
<feature type="transmembrane region" description="Helical" evidence="1">
    <location>
        <begin position="80"/>
        <end position="101"/>
    </location>
</feature>
<reference evidence="3" key="1">
    <citation type="submission" date="2016-11" db="UniProtKB">
        <authorList>
            <consortium name="WormBaseParasite"/>
        </authorList>
    </citation>
    <scope>IDENTIFICATION</scope>
</reference>
<feature type="transmembrane region" description="Helical" evidence="1">
    <location>
        <begin position="122"/>
        <end position="142"/>
    </location>
</feature>
<feature type="transmembrane region" description="Helical" evidence="1">
    <location>
        <begin position="247"/>
        <end position="268"/>
    </location>
</feature>
<dbReference type="WBParaSite" id="L893_g12815.t1">
    <property type="protein sequence ID" value="L893_g12815.t1"/>
    <property type="gene ID" value="L893_g12815"/>
</dbReference>
<feature type="transmembrane region" description="Helical" evidence="1">
    <location>
        <begin position="6"/>
        <end position="33"/>
    </location>
</feature>
<proteinExistence type="predicted"/>
<dbReference type="Proteomes" id="UP000095287">
    <property type="component" value="Unplaced"/>
</dbReference>
<sequence length="287" mass="31827">MSLLSPLVIYIASAVFSIIALIFNARFIFVFVFYTKKGRTQLATLFLTVVLHMVYDLSCALSSAYSLILLRWPWDNKEAAFWIGNVSFSLILCITVSSCFISIDRILAMRQPVLYSFKYSKYSQIACGAAMVLSFLASAVSLSVSRQKPSSTAQTAFSGMVSLTVLTDITRVRTTFCVINLLLTVFFLLEARMFLKKQPITPIKLSIQTANQIVFYQALAETVLMIVPELVTQAASWFFGINLYQVIGAYPIAVSSLYTLCCAILLNVKVKKTNASKPMQVLPASST</sequence>
<keyword evidence="1" id="KW-1133">Transmembrane helix</keyword>